<dbReference type="AlphaFoldDB" id="Q7XHN0"/>
<organism evidence="1 3">
    <name type="scientific">Oryza sativa subsp. japonica</name>
    <name type="common">Rice</name>
    <dbReference type="NCBI Taxonomy" id="39947"/>
    <lineage>
        <taxon>Eukaryota</taxon>
        <taxon>Viridiplantae</taxon>
        <taxon>Streptophyta</taxon>
        <taxon>Embryophyta</taxon>
        <taxon>Tracheophyta</taxon>
        <taxon>Spermatophyta</taxon>
        <taxon>Magnoliopsida</taxon>
        <taxon>Liliopsida</taxon>
        <taxon>Poales</taxon>
        <taxon>Poaceae</taxon>
        <taxon>BOP clade</taxon>
        <taxon>Oryzoideae</taxon>
        <taxon>Oryzeae</taxon>
        <taxon>Oryzinae</taxon>
        <taxon>Oryza</taxon>
        <taxon>Oryza sativa</taxon>
    </lineage>
</organism>
<evidence type="ECO:0000313" key="2">
    <source>
        <dbReference type="EMBL" id="BAD31205.1"/>
    </source>
</evidence>
<dbReference type="Proteomes" id="UP000000763">
    <property type="component" value="Chromosome 7"/>
</dbReference>
<proteinExistence type="predicted"/>
<dbReference type="EMBL" id="AP005783">
    <property type="protein sequence ID" value="BAC80105.1"/>
    <property type="molecule type" value="Genomic_DNA"/>
</dbReference>
<reference evidence="2" key="1">
    <citation type="submission" date="2002-05" db="EMBL/GenBank/DDBJ databases">
        <title>Oryza sativa nipponbare(GA3) genomic DNA, chromosome 7, PAC clone:P0673E01.</title>
        <authorList>
            <person name="Sasaki T."/>
            <person name="Matsumoto T."/>
            <person name="Katayose Y."/>
        </authorList>
    </citation>
    <scope>NUCLEOTIDE SEQUENCE</scope>
</reference>
<reference evidence="3" key="3">
    <citation type="journal article" date="2005" name="Nature">
        <title>The map-based sequence of the rice genome.</title>
        <authorList>
            <consortium name="International rice genome sequencing project (IRGSP)"/>
            <person name="Matsumoto T."/>
            <person name="Wu J."/>
            <person name="Kanamori H."/>
            <person name="Katayose Y."/>
            <person name="Fujisawa M."/>
            <person name="Namiki N."/>
            <person name="Mizuno H."/>
            <person name="Yamamoto K."/>
            <person name="Antonio B.A."/>
            <person name="Baba T."/>
            <person name="Sakata K."/>
            <person name="Nagamura Y."/>
            <person name="Aoki H."/>
            <person name="Arikawa K."/>
            <person name="Arita K."/>
            <person name="Bito T."/>
            <person name="Chiden Y."/>
            <person name="Fujitsuka N."/>
            <person name="Fukunaka R."/>
            <person name="Hamada M."/>
            <person name="Harada C."/>
            <person name="Hayashi A."/>
            <person name="Hijishita S."/>
            <person name="Honda M."/>
            <person name="Hosokawa S."/>
            <person name="Ichikawa Y."/>
            <person name="Idonuma A."/>
            <person name="Iijima M."/>
            <person name="Ikeda M."/>
            <person name="Ikeno M."/>
            <person name="Ito K."/>
            <person name="Ito S."/>
            <person name="Ito T."/>
            <person name="Ito Y."/>
            <person name="Ito Y."/>
            <person name="Iwabuchi A."/>
            <person name="Kamiya K."/>
            <person name="Karasawa W."/>
            <person name="Kurita K."/>
            <person name="Katagiri S."/>
            <person name="Kikuta A."/>
            <person name="Kobayashi H."/>
            <person name="Kobayashi N."/>
            <person name="Machita K."/>
            <person name="Maehara T."/>
            <person name="Masukawa M."/>
            <person name="Mizubayashi T."/>
            <person name="Mukai Y."/>
            <person name="Nagasaki H."/>
            <person name="Nagata Y."/>
            <person name="Naito S."/>
            <person name="Nakashima M."/>
            <person name="Nakama Y."/>
            <person name="Nakamichi Y."/>
            <person name="Nakamura M."/>
            <person name="Meguro A."/>
            <person name="Negishi M."/>
            <person name="Ohta I."/>
            <person name="Ohta T."/>
            <person name="Okamoto M."/>
            <person name="Ono N."/>
            <person name="Saji S."/>
            <person name="Sakaguchi M."/>
            <person name="Sakai K."/>
            <person name="Shibata M."/>
            <person name="Shimokawa T."/>
            <person name="Song J."/>
            <person name="Takazaki Y."/>
            <person name="Terasawa K."/>
            <person name="Tsugane M."/>
            <person name="Tsuji K."/>
            <person name="Ueda S."/>
            <person name="Waki K."/>
            <person name="Yamagata H."/>
            <person name="Yamamoto M."/>
            <person name="Yamamoto S."/>
            <person name="Yamane H."/>
            <person name="Yoshiki S."/>
            <person name="Yoshihara R."/>
            <person name="Yukawa K."/>
            <person name="Zhong H."/>
            <person name="Yano M."/>
            <person name="Yuan Q."/>
            <person name="Ouyang S."/>
            <person name="Liu J."/>
            <person name="Jones K.M."/>
            <person name="Gansberger K."/>
            <person name="Moffat K."/>
            <person name="Hill J."/>
            <person name="Bera J."/>
            <person name="Fadrosh D."/>
            <person name="Jin S."/>
            <person name="Johri S."/>
            <person name="Kim M."/>
            <person name="Overton L."/>
            <person name="Reardon M."/>
            <person name="Tsitrin T."/>
            <person name="Vuong H."/>
            <person name="Weaver B."/>
            <person name="Ciecko A."/>
            <person name="Tallon L."/>
            <person name="Jackson J."/>
            <person name="Pai G."/>
            <person name="Aken S.V."/>
            <person name="Utterback T."/>
            <person name="Reidmuller S."/>
            <person name="Feldblyum T."/>
            <person name="Hsiao J."/>
            <person name="Zismann V."/>
            <person name="Iobst S."/>
            <person name="de Vazeille A.R."/>
            <person name="Buell C.R."/>
            <person name="Ying K."/>
            <person name="Li Y."/>
            <person name="Lu T."/>
            <person name="Huang Y."/>
            <person name="Zhao Q."/>
            <person name="Feng Q."/>
            <person name="Zhang L."/>
            <person name="Zhu J."/>
            <person name="Weng Q."/>
            <person name="Mu J."/>
            <person name="Lu Y."/>
            <person name="Fan D."/>
            <person name="Liu Y."/>
            <person name="Guan J."/>
            <person name="Zhang Y."/>
            <person name="Yu S."/>
            <person name="Liu X."/>
            <person name="Zhang Y."/>
            <person name="Hong G."/>
            <person name="Han B."/>
            <person name="Choisne N."/>
            <person name="Demange N."/>
            <person name="Orjeda G."/>
            <person name="Samain S."/>
            <person name="Cattolico L."/>
            <person name="Pelletier E."/>
            <person name="Couloux A."/>
            <person name="Segurens B."/>
            <person name="Wincker P."/>
            <person name="D'Hont A."/>
            <person name="Scarpelli C."/>
            <person name="Weissenbach J."/>
            <person name="Salanoubat M."/>
            <person name="Quetier F."/>
            <person name="Yu Y."/>
            <person name="Kim H.R."/>
            <person name="Rambo T."/>
            <person name="Currie J."/>
            <person name="Collura K."/>
            <person name="Luo M."/>
            <person name="Yang T."/>
            <person name="Ammiraju J.S.S."/>
            <person name="Engler F."/>
            <person name="Soderlund C."/>
            <person name="Wing R.A."/>
            <person name="Palmer L.E."/>
            <person name="de la Bastide M."/>
            <person name="Spiegel L."/>
            <person name="Nascimento L."/>
            <person name="Zutavern T."/>
            <person name="O'Shaughnessy A."/>
            <person name="Dike S."/>
            <person name="Dedhia N."/>
            <person name="Preston R."/>
            <person name="Balija V."/>
            <person name="McCombie W.R."/>
            <person name="Chow T."/>
            <person name="Chen H."/>
            <person name="Chung M."/>
            <person name="Chen C."/>
            <person name="Shaw J."/>
            <person name="Wu H."/>
            <person name="Hsiao K."/>
            <person name="Chao Y."/>
            <person name="Chu M."/>
            <person name="Cheng C."/>
            <person name="Hour A."/>
            <person name="Lee P."/>
            <person name="Lin S."/>
            <person name="Lin Y."/>
            <person name="Liou J."/>
            <person name="Liu S."/>
            <person name="Hsing Y."/>
            <person name="Raghuvanshi S."/>
            <person name="Mohanty A."/>
            <person name="Bharti A.K."/>
            <person name="Gaur A."/>
            <person name="Gupta V."/>
            <person name="Kumar D."/>
            <person name="Ravi V."/>
            <person name="Vij S."/>
            <person name="Kapur A."/>
            <person name="Khurana P."/>
            <person name="Khurana P."/>
            <person name="Khurana J.P."/>
            <person name="Tyagi A.K."/>
            <person name="Gaikwad K."/>
            <person name="Singh A."/>
            <person name="Dalal V."/>
            <person name="Srivastava S."/>
            <person name="Dixit A."/>
            <person name="Pal A.K."/>
            <person name="Ghazi I.A."/>
            <person name="Yadav M."/>
            <person name="Pandit A."/>
            <person name="Bhargava A."/>
            <person name="Sureshbabu K."/>
            <person name="Batra K."/>
            <person name="Sharma T.R."/>
            <person name="Mohapatra T."/>
            <person name="Singh N.K."/>
            <person name="Messing J."/>
            <person name="Nelson A.B."/>
            <person name="Fuks G."/>
            <person name="Kavchok S."/>
            <person name="Keizer G."/>
            <person name="Linton E."/>
            <person name="Llaca V."/>
            <person name="Song R."/>
            <person name="Tanyolac B."/>
            <person name="Young S."/>
            <person name="Ho-Il K."/>
            <person name="Hahn J.H."/>
            <person name="Sangsakoo G."/>
            <person name="Vanavichit A."/>
            <person name="de Mattos Luiz.A.T."/>
            <person name="Zimmer P.D."/>
            <person name="Malone G."/>
            <person name="Dellagostin O."/>
            <person name="de Oliveira A.C."/>
            <person name="Bevan M."/>
            <person name="Bancroft I."/>
            <person name="Minx P."/>
            <person name="Cordum H."/>
            <person name="Wilson R."/>
            <person name="Cheng Z."/>
            <person name="Jin W."/>
            <person name="Jiang J."/>
            <person name="Leong S.A."/>
            <person name="Iwama H."/>
            <person name="Gojobori T."/>
            <person name="Itoh T."/>
            <person name="Niimura Y."/>
            <person name="Fujii Y."/>
            <person name="Habara T."/>
            <person name="Sakai H."/>
            <person name="Sato Y."/>
            <person name="Wilson G."/>
            <person name="Kumar K."/>
            <person name="McCouch S."/>
            <person name="Juretic N."/>
            <person name="Hoen D."/>
            <person name="Wright S."/>
            <person name="Bruskiewich R."/>
            <person name="Bureau T."/>
            <person name="Miyao A."/>
            <person name="Hirochika H."/>
            <person name="Nishikawa T."/>
            <person name="Kadowaki K."/>
            <person name="Sugiura M."/>
            <person name="Burr B."/>
            <person name="Sasaki T."/>
        </authorList>
    </citation>
    <scope>NUCLEOTIDE SEQUENCE [LARGE SCALE GENOMIC DNA]</scope>
    <source>
        <strain evidence="3">cv. Nipponbare</strain>
    </source>
</reference>
<dbReference type="EMBL" id="AP005200">
    <property type="protein sequence ID" value="BAD31205.1"/>
    <property type="molecule type" value="Genomic_DNA"/>
</dbReference>
<accession>Q7XHN0</accession>
<sequence>MSFTPIRQPVPTGNLAVHLERIQLGNRKEAERFRSHAAAFLPHYALSFLSPRIGSFSSIPPSERSNGVVAPHPRLRRCRFFPHPSAVRGSKATGALRHQQRRRIHERRCRGILCPLSPPPRRLKQVPNLPRCHWHSLSPHYGSKTTPLYGLVIL</sequence>
<reference evidence="1" key="2">
    <citation type="submission" date="2002-09" db="EMBL/GenBank/DDBJ databases">
        <title>Oryza sativa nipponbare(GA3) genomic DNA, chromosome 7, BAC clone:OSJNBb0095H08.</title>
        <authorList>
            <person name="Sasaki T."/>
            <person name="Matsumoto T."/>
            <person name="Katayose Y."/>
        </authorList>
    </citation>
    <scope>NUCLEOTIDE SEQUENCE</scope>
</reference>
<evidence type="ECO:0000313" key="3">
    <source>
        <dbReference type="Proteomes" id="UP000000763"/>
    </source>
</evidence>
<reference evidence="3" key="4">
    <citation type="journal article" date="2008" name="Nucleic Acids Res.">
        <title>The rice annotation project database (RAP-DB): 2008 update.</title>
        <authorList>
            <consortium name="The rice annotation project (RAP)"/>
        </authorList>
    </citation>
    <scope>GENOME REANNOTATION</scope>
    <source>
        <strain evidence="3">cv. Nipponbare</strain>
    </source>
</reference>
<gene>
    <name evidence="1" type="ORF">OSJNBb0095H08.4</name>
    <name evidence="2" type="ORF">P0673E01.30</name>
</gene>
<evidence type="ECO:0000313" key="1">
    <source>
        <dbReference type="EMBL" id="BAC80105.1"/>
    </source>
</evidence>
<protein>
    <submittedName>
        <fullName evidence="1">Uncharacterized protein</fullName>
    </submittedName>
</protein>
<name>Q7XHN0_ORYSJ</name>